<keyword evidence="2" id="KW-1185">Reference proteome</keyword>
<proteinExistence type="predicted"/>
<evidence type="ECO:0000313" key="1">
    <source>
        <dbReference type="EnsemblPlants" id="Bo3g055450.1"/>
    </source>
</evidence>
<name>A0A0D3B9C9_BRAOL</name>
<dbReference type="EnsemblPlants" id="Bo3g055450.1">
    <property type="protein sequence ID" value="Bo3g055450.1"/>
    <property type="gene ID" value="Bo3g055450"/>
</dbReference>
<dbReference type="PANTHER" id="PTHR35317:SF27">
    <property type="entry name" value="RETROVIRUS-RELATED POL POLYPROTEIN FROM TRANSPOSON TNT 1-94"/>
    <property type="match status" value="1"/>
</dbReference>
<accession>A0A0D3B9C9</accession>
<dbReference type="Gramene" id="Bo3g055450.1">
    <property type="protein sequence ID" value="Bo3g055450.1"/>
    <property type="gene ID" value="Bo3g055450"/>
</dbReference>
<reference evidence="1" key="2">
    <citation type="submission" date="2015-03" db="UniProtKB">
        <authorList>
            <consortium name="EnsemblPlants"/>
        </authorList>
    </citation>
    <scope>IDENTIFICATION</scope>
</reference>
<sequence>MSEDKTLTKIPHFDGHYDHWSELMENLLRAKGLWSLVEEGFTEPEVGVETTAAQQRSLEELKMKDHQVKHYLFQAIDRVVFEQILDRRTSKIVWESMKRKFGGNERVKRSLLQTLRRDFEVLIMKNDESIDDYFRRVMTVS</sequence>
<evidence type="ECO:0008006" key="3">
    <source>
        <dbReference type="Google" id="ProtNLM"/>
    </source>
</evidence>
<dbReference type="Proteomes" id="UP000032141">
    <property type="component" value="Chromosome C3"/>
</dbReference>
<dbReference type="HOGENOM" id="CLU_021137_8_0_1"/>
<dbReference type="OMA" id="MPRENFM"/>
<dbReference type="AlphaFoldDB" id="A0A0D3B9C9"/>
<dbReference type="PANTHER" id="PTHR35317">
    <property type="entry name" value="OS04G0629600 PROTEIN"/>
    <property type="match status" value="1"/>
</dbReference>
<dbReference type="eggNOG" id="KOG0017">
    <property type="taxonomic scope" value="Eukaryota"/>
</dbReference>
<protein>
    <recommendedName>
        <fullName evidence="3">DUF4219 domain-containing protein</fullName>
    </recommendedName>
</protein>
<dbReference type="Pfam" id="PF14223">
    <property type="entry name" value="Retrotran_gag_2"/>
    <property type="match status" value="1"/>
</dbReference>
<organism evidence="1 2">
    <name type="scientific">Brassica oleracea var. oleracea</name>
    <dbReference type="NCBI Taxonomy" id="109376"/>
    <lineage>
        <taxon>Eukaryota</taxon>
        <taxon>Viridiplantae</taxon>
        <taxon>Streptophyta</taxon>
        <taxon>Embryophyta</taxon>
        <taxon>Tracheophyta</taxon>
        <taxon>Spermatophyta</taxon>
        <taxon>Magnoliopsida</taxon>
        <taxon>eudicotyledons</taxon>
        <taxon>Gunneridae</taxon>
        <taxon>Pentapetalae</taxon>
        <taxon>rosids</taxon>
        <taxon>malvids</taxon>
        <taxon>Brassicales</taxon>
        <taxon>Brassicaceae</taxon>
        <taxon>Brassiceae</taxon>
        <taxon>Brassica</taxon>
    </lineage>
</organism>
<reference evidence="1 2" key="1">
    <citation type="journal article" date="2014" name="Genome Biol.">
        <title>Transcriptome and methylome profiling reveals relics of genome dominance in the mesopolyploid Brassica oleracea.</title>
        <authorList>
            <person name="Parkin I.A."/>
            <person name="Koh C."/>
            <person name="Tang H."/>
            <person name="Robinson S.J."/>
            <person name="Kagale S."/>
            <person name="Clarke W.E."/>
            <person name="Town C.D."/>
            <person name="Nixon J."/>
            <person name="Krishnakumar V."/>
            <person name="Bidwell S.L."/>
            <person name="Denoeud F."/>
            <person name="Belcram H."/>
            <person name="Links M.G."/>
            <person name="Just J."/>
            <person name="Clarke C."/>
            <person name="Bender T."/>
            <person name="Huebert T."/>
            <person name="Mason A.S."/>
            <person name="Pires J.C."/>
            <person name="Barker G."/>
            <person name="Moore J."/>
            <person name="Walley P.G."/>
            <person name="Manoli S."/>
            <person name="Batley J."/>
            <person name="Edwards D."/>
            <person name="Nelson M.N."/>
            <person name="Wang X."/>
            <person name="Paterson A.H."/>
            <person name="King G."/>
            <person name="Bancroft I."/>
            <person name="Chalhoub B."/>
            <person name="Sharpe A.G."/>
        </authorList>
    </citation>
    <scope>NUCLEOTIDE SEQUENCE</scope>
    <source>
        <strain evidence="1 2">cv. TO1000</strain>
    </source>
</reference>
<evidence type="ECO:0000313" key="2">
    <source>
        <dbReference type="Proteomes" id="UP000032141"/>
    </source>
</evidence>